<reference evidence="3" key="1">
    <citation type="submission" date="2025-08" db="UniProtKB">
        <authorList>
            <consortium name="RefSeq"/>
        </authorList>
    </citation>
    <scope>IDENTIFICATION</scope>
    <source>
        <tissue evidence="3">Muscle</tissue>
    </source>
</reference>
<accession>A0ABM1TIZ4</accession>
<dbReference type="RefSeq" id="XP_022255850.1">
    <property type="nucleotide sequence ID" value="XM_022400142.1"/>
</dbReference>
<dbReference type="Pfam" id="PF00567">
    <property type="entry name" value="TUDOR"/>
    <property type="match status" value="1"/>
</dbReference>
<keyword evidence="3" id="KW-0067">ATP-binding</keyword>
<evidence type="ECO:0000313" key="3">
    <source>
        <dbReference type="RefSeq" id="XP_022255850.1"/>
    </source>
</evidence>
<name>A0ABM1TIZ4_LIMPO</name>
<evidence type="ECO:0000259" key="1">
    <source>
        <dbReference type="SMART" id="SM00333"/>
    </source>
</evidence>
<dbReference type="InterPro" id="IPR002999">
    <property type="entry name" value="Tudor"/>
</dbReference>
<dbReference type="InterPro" id="IPR035437">
    <property type="entry name" value="SNase_OB-fold_sf"/>
</dbReference>
<keyword evidence="3" id="KW-0347">Helicase</keyword>
<evidence type="ECO:0000313" key="2">
    <source>
        <dbReference type="Proteomes" id="UP000694941"/>
    </source>
</evidence>
<organism evidence="2 3">
    <name type="scientific">Limulus polyphemus</name>
    <name type="common">Atlantic horseshoe crab</name>
    <dbReference type="NCBI Taxonomy" id="6850"/>
    <lineage>
        <taxon>Eukaryota</taxon>
        <taxon>Metazoa</taxon>
        <taxon>Ecdysozoa</taxon>
        <taxon>Arthropoda</taxon>
        <taxon>Chelicerata</taxon>
        <taxon>Merostomata</taxon>
        <taxon>Xiphosura</taxon>
        <taxon>Limulidae</taxon>
        <taxon>Limulus</taxon>
    </lineage>
</organism>
<gene>
    <name evidence="3" type="primary">LOC106471534</name>
</gene>
<dbReference type="GO" id="GO:0004386">
    <property type="term" value="F:helicase activity"/>
    <property type="evidence" value="ECO:0007669"/>
    <property type="project" value="UniProtKB-KW"/>
</dbReference>
<dbReference type="Proteomes" id="UP000694941">
    <property type="component" value="Unplaced"/>
</dbReference>
<protein>
    <submittedName>
        <fullName evidence="3">ATP-dependent RNA helicase TDRD9</fullName>
    </submittedName>
</protein>
<dbReference type="SMART" id="SM00333">
    <property type="entry name" value="TUDOR"/>
    <property type="match status" value="1"/>
</dbReference>
<sequence length="231" mass="26516">MYGGKNLQVLKSPPEPGMLVLAPYVDGRGICFYRARIEDVMSDRVYVFFVDYGNTACIKNLNDIYDIDPEKTPDLLTTPAQAFECVLSEVRPSALRSPRGQWTKEARDWFKTQIDGQDLVARVYSVVQNVVRLELVKVLPNGQEMSINKKLIDYQFAEASEESYLSKQNHELRTNLQMFSTYNILPPSSDVEEGGFVHLPFKQEFQEKPSMWTTKVVRYINLLLVYIVTSI</sequence>
<dbReference type="InterPro" id="IPR050621">
    <property type="entry name" value="Tudor_domain_containing"/>
</dbReference>
<keyword evidence="2" id="KW-1185">Reference proteome</keyword>
<dbReference type="PANTHER" id="PTHR22948">
    <property type="entry name" value="TUDOR DOMAIN CONTAINING PROTEIN"/>
    <property type="match status" value="1"/>
</dbReference>
<keyword evidence="3" id="KW-0378">Hydrolase</keyword>
<dbReference type="SUPFAM" id="SSF63748">
    <property type="entry name" value="Tudor/PWWP/MBT"/>
    <property type="match status" value="1"/>
</dbReference>
<keyword evidence="3" id="KW-0547">Nucleotide-binding</keyword>
<dbReference type="PANTHER" id="PTHR22948:SF29">
    <property type="entry name" value="FI02030P-RELATED"/>
    <property type="match status" value="1"/>
</dbReference>
<dbReference type="GeneID" id="106471534"/>
<proteinExistence type="predicted"/>
<feature type="domain" description="Tudor" evidence="1">
    <location>
        <begin position="12"/>
        <end position="72"/>
    </location>
</feature>
<dbReference type="Gene3D" id="2.40.50.90">
    <property type="match status" value="1"/>
</dbReference>